<dbReference type="EC" id="2.7.13.3" evidence="2"/>
<evidence type="ECO:0000259" key="1">
    <source>
        <dbReference type="Pfam" id="PF08447"/>
    </source>
</evidence>
<dbReference type="NCBIfam" id="TIGR00229">
    <property type="entry name" value="sensory_box"/>
    <property type="match status" value="1"/>
</dbReference>
<dbReference type="CDD" id="cd00130">
    <property type="entry name" value="PAS"/>
    <property type="match status" value="1"/>
</dbReference>
<name>A0A0B7IDP5_9FLAO</name>
<dbReference type="Gene3D" id="3.30.450.20">
    <property type="entry name" value="PAS domain"/>
    <property type="match status" value="1"/>
</dbReference>
<dbReference type="Proteomes" id="UP000039370">
    <property type="component" value="Unassembled WGS sequence"/>
</dbReference>
<gene>
    <name evidence="2" type="ORF">CCAN11_2020017</name>
</gene>
<dbReference type="InterPro" id="IPR000014">
    <property type="entry name" value="PAS"/>
</dbReference>
<protein>
    <submittedName>
        <fullName evidence="2">PAS sensor protein</fullName>
        <ecNumber evidence="2">2.7.13.3</ecNumber>
    </submittedName>
</protein>
<dbReference type="InterPro" id="IPR013655">
    <property type="entry name" value="PAS_fold_3"/>
</dbReference>
<keyword evidence="2" id="KW-0808">Transferase</keyword>
<dbReference type="InterPro" id="IPR035965">
    <property type="entry name" value="PAS-like_dom_sf"/>
</dbReference>
<dbReference type="GO" id="GO:0004673">
    <property type="term" value="F:protein histidine kinase activity"/>
    <property type="evidence" value="ECO:0007669"/>
    <property type="project" value="UniProtKB-EC"/>
</dbReference>
<evidence type="ECO:0000313" key="2">
    <source>
        <dbReference type="EMBL" id="CEN49875.1"/>
    </source>
</evidence>
<evidence type="ECO:0000313" key="3">
    <source>
        <dbReference type="Proteomes" id="UP000039370"/>
    </source>
</evidence>
<organism evidence="2 3">
    <name type="scientific">Capnocytophaga canimorsus</name>
    <dbReference type="NCBI Taxonomy" id="28188"/>
    <lineage>
        <taxon>Bacteria</taxon>
        <taxon>Pseudomonadati</taxon>
        <taxon>Bacteroidota</taxon>
        <taxon>Flavobacteriia</taxon>
        <taxon>Flavobacteriales</taxon>
        <taxon>Flavobacteriaceae</taxon>
        <taxon>Capnocytophaga</taxon>
    </lineage>
</organism>
<reference evidence="3" key="1">
    <citation type="submission" date="2015-01" db="EMBL/GenBank/DDBJ databases">
        <authorList>
            <person name="MANFREDI Pablo"/>
        </authorList>
    </citation>
    <scope>NUCLEOTIDE SEQUENCE [LARGE SCALE GENOMIC DNA]</scope>
    <source>
        <strain evidence="3">Cc11</strain>
    </source>
</reference>
<dbReference type="EMBL" id="CDOK01000116">
    <property type="protein sequence ID" value="CEN49875.1"/>
    <property type="molecule type" value="Genomic_DNA"/>
</dbReference>
<accession>A0A0B7IDP5</accession>
<dbReference type="SUPFAM" id="SSF55785">
    <property type="entry name" value="PYP-like sensor domain (PAS domain)"/>
    <property type="match status" value="1"/>
</dbReference>
<proteinExistence type="predicted"/>
<dbReference type="AlphaFoldDB" id="A0A0B7IDP5"/>
<dbReference type="Pfam" id="PF08447">
    <property type="entry name" value="PAS_3"/>
    <property type="match status" value="1"/>
</dbReference>
<feature type="domain" description="PAS fold-3" evidence="1">
    <location>
        <begin position="64"/>
        <end position="144"/>
    </location>
</feature>
<sequence>MNLKTLFLYGLIRYCCTSLNNKIMAEFFNGFGASITRPTPIDQEVVWDKSQTIMSSTDRFGNITNVNQAFVDVSEYDAVELIGKPHNIIRHPDMPKIVFKVLWDNILAGRNFHAIIKNLTKTGKYYWVITDFVTQRNILGEVIGIEAKRRSVEQRVIDEHIAPLYQTLLKLEKLGGMELSSRYFKGFLDKQKKNYPDYVMDILEDNKEALLVSADENIALSDQEISDDIFAELEESAKRKNFFARLFASANLF</sequence>